<dbReference type="Proteomes" id="UP000279259">
    <property type="component" value="Unassembled WGS sequence"/>
</dbReference>
<dbReference type="InterPro" id="IPR056784">
    <property type="entry name" value="PSF2_N"/>
</dbReference>
<evidence type="ECO:0000259" key="9">
    <source>
        <dbReference type="Pfam" id="PF25005"/>
    </source>
</evidence>
<reference evidence="10 11" key="1">
    <citation type="submission" date="2018-11" db="EMBL/GenBank/DDBJ databases">
        <title>Genome sequence of Saitozyma podzolica DSM 27192.</title>
        <authorList>
            <person name="Aliyu H."/>
            <person name="Gorte O."/>
            <person name="Ochsenreither K."/>
        </authorList>
    </citation>
    <scope>NUCLEOTIDE SEQUENCE [LARGE SCALE GENOMIC DNA]</scope>
    <source>
        <strain evidence="10 11">DSM 27192</strain>
    </source>
</reference>
<dbReference type="SUPFAM" id="SSF158573">
    <property type="entry name" value="GINS helical bundle-like"/>
    <property type="match status" value="1"/>
</dbReference>
<dbReference type="Pfam" id="PF05916">
    <property type="entry name" value="Sld5"/>
    <property type="match status" value="1"/>
</dbReference>
<dbReference type="GO" id="GO:0000727">
    <property type="term" value="P:double-strand break repair via break-induced replication"/>
    <property type="evidence" value="ECO:0007669"/>
    <property type="project" value="TreeGrafter"/>
</dbReference>
<feature type="domain" description="DNA replication complex GINS protein PSF2 N-terminal" evidence="9">
    <location>
        <begin position="12"/>
        <end position="71"/>
    </location>
</feature>
<dbReference type="PANTHER" id="PTHR12772:SF0">
    <property type="entry name" value="DNA REPLICATION COMPLEX GINS PROTEIN PSF2"/>
    <property type="match status" value="1"/>
</dbReference>
<comment type="similarity">
    <text evidence="2">Belongs to the GINS2/PSF2 family.</text>
</comment>
<dbReference type="AlphaFoldDB" id="A0A427XN46"/>
<evidence type="ECO:0000256" key="5">
    <source>
        <dbReference type="ARBA" id="ARBA00022705"/>
    </source>
</evidence>
<dbReference type="SUPFAM" id="SSF160059">
    <property type="entry name" value="PriA/YqbF domain"/>
    <property type="match status" value="1"/>
</dbReference>
<dbReference type="FunFam" id="3.40.5.50:FF:000001">
    <property type="entry name" value="DNA replication complex GINS protein PSF2"/>
    <property type="match status" value="1"/>
</dbReference>
<dbReference type="Gene3D" id="1.20.58.1020">
    <property type="match status" value="1"/>
</dbReference>
<keyword evidence="11" id="KW-1185">Reference proteome</keyword>
<dbReference type="PANTHER" id="PTHR12772">
    <property type="entry name" value="DNA REPLICATION COMPLEX GINS PROTEIN PSF2"/>
    <property type="match status" value="1"/>
</dbReference>
<feature type="domain" description="GINS subunit" evidence="8">
    <location>
        <begin position="75"/>
        <end position="145"/>
    </location>
</feature>
<dbReference type="Gene3D" id="3.40.5.50">
    <property type="match status" value="1"/>
</dbReference>
<proteinExistence type="inferred from homology"/>
<keyword evidence="6" id="KW-0159">Chromosome partition</keyword>
<dbReference type="InterPro" id="IPR036224">
    <property type="entry name" value="GINS_bundle-like_dom_sf"/>
</dbReference>
<evidence type="ECO:0000256" key="7">
    <source>
        <dbReference type="ARBA" id="ARBA00023242"/>
    </source>
</evidence>
<evidence type="ECO:0000256" key="6">
    <source>
        <dbReference type="ARBA" id="ARBA00022829"/>
    </source>
</evidence>
<dbReference type="CDD" id="cd21694">
    <property type="entry name" value="GINS_B_Psf2"/>
    <property type="match status" value="1"/>
</dbReference>
<dbReference type="InterPro" id="IPR007257">
    <property type="entry name" value="GINS_Psf2"/>
</dbReference>
<dbReference type="EMBL" id="RSCD01000036">
    <property type="protein sequence ID" value="RSH80137.1"/>
    <property type="molecule type" value="Genomic_DNA"/>
</dbReference>
<dbReference type="CDD" id="cd11712">
    <property type="entry name" value="GINS_A_psf2"/>
    <property type="match status" value="1"/>
</dbReference>
<gene>
    <name evidence="10" type="primary">PSF2</name>
    <name evidence="10" type="ORF">EHS25_007242</name>
</gene>
<dbReference type="InterPro" id="IPR021151">
    <property type="entry name" value="GINS_A"/>
</dbReference>
<keyword evidence="7" id="KW-0539">Nucleus</keyword>
<dbReference type="GO" id="GO:0006260">
    <property type="term" value="P:DNA replication"/>
    <property type="evidence" value="ECO:0007669"/>
    <property type="project" value="UniProtKB-KW"/>
</dbReference>
<comment type="subcellular location">
    <subcellularLocation>
        <location evidence="1">Nucleus</location>
    </subcellularLocation>
</comment>
<comment type="caution">
    <text evidence="10">The sequence shown here is derived from an EMBL/GenBank/DDBJ whole genome shotgun (WGS) entry which is preliminary data.</text>
</comment>
<dbReference type="GO" id="GO:0000811">
    <property type="term" value="C:GINS complex"/>
    <property type="evidence" value="ECO:0007669"/>
    <property type="project" value="TreeGrafter"/>
</dbReference>
<evidence type="ECO:0000256" key="2">
    <source>
        <dbReference type="ARBA" id="ARBA00010565"/>
    </source>
</evidence>
<name>A0A427XN46_9TREE</name>
<sequence>MALPRQLQPSLTPDELAFLAEEDVVDIVPLFSMTKVRLLSGIYGPFTPPSAASVPLWLALSLKKKRKCRVVAPDWLAPEKLQALINDEKNNAEGFEPLPRRFLETSKLLLDIAPDDLPQPAALRSLLKDLREVRQAKIRLGLQSEGVMRGSYLQRLGTTIIPCRGNADGVSHWNVQTPQNTIGCTLRHEINWCSQQYSRVTHLEFSSPPLCLVAAPFRPLDLV</sequence>
<evidence type="ECO:0000313" key="10">
    <source>
        <dbReference type="EMBL" id="RSH80137.1"/>
    </source>
</evidence>
<evidence type="ECO:0000259" key="8">
    <source>
        <dbReference type="Pfam" id="PF05916"/>
    </source>
</evidence>
<accession>A0A427XN46</accession>
<evidence type="ECO:0000256" key="4">
    <source>
        <dbReference type="ARBA" id="ARBA00015139"/>
    </source>
</evidence>
<evidence type="ECO:0000256" key="3">
    <source>
        <dbReference type="ARBA" id="ARBA00013969"/>
    </source>
</evidence>
<dbReference type="GO" id="GO:0007059">
    <property type="term" value="P:chromosome segregation"/>
    <property type="evidence" value="ECO:0007669"/>
    <property type="project" value="UniProtKB-KW"/>
</dbReference>
<evidence type="ECO:0000313" key="11">
    <source>
        <dbReference type="Proteomes" id="UP000279259"/>
    </source>
</evidence>
<evidence type="ECO:0000256" key="1">
    <source>
        <dbReference type="ARBA" id="ARBA00004123"/>
    </source>
</evidence>
<organism evidence="10 11">
    <name type="scientific">Saitozyma podzolica</name>
    <dbReference type="NCBI Taxonomy" id="1890683"/>
    <lineage>
        <taxon>Eukaryota</taxon>
        <taxon>Fungi</taxon>
        <taxon>Dikarya</taxon>
        <taxon>Basidiomycota</taxon>
        <taxon>Agaricomycotina</taxon>
        <taxon>Tremellomycetes</taxon>
        <taxon>Tremellales</taxon>
        <taxon>Trimorphomycetaceae</taxon>
        <taxon>Saitozyma</taxon>
    </lineage>
</organism>
<keyword evidence="5" id="KW-0235">DNA replication</keyword>
<dbReference type="Pfam" id="PF25005">
    <property type="entry name" value="PSF2_N"/>
    <property type="match status" value="1"/>
</dbReference>
<protein>
    <recommendedName>
        <fullName evidence="4">DNA replication complex GINS protein PSF2</fullName>
    </recommendedName>
    <alternativeName>
        <fullName evidence="3">DNA replication complex GINS protein psf2</fullName>
    </alternativeName>
</protein>
<dbReference type="STRING" id="1890683.A0A427XN46"/>
<dbReference type="OrthoDB" id="1938138at2759"/>